<dbReference type="PANTHER" id="PTHR21043">
    <property type="entry name" value="IOJAP SUPERFAMILY ORTHOLOG"/>
    <property type="match status" value="1"/>
</dbReference>
<dbReference type="GO" id="GO:0043023">
    <property type="term" value="F:ribosomal large subunit binding"/>
    <property type="evidence" value="ECO:0007669"/>
    <property type="project" value="TreeGrafter"/>
</dbReference>
<dbReference type="GO" id="GO:0042256">
    <property type="term" value="P:cytosolic ribosome assembly"/>
    <property type="evidence" value="ECO:0007669"/>
    <property type="project" value="UniProtKB-UniRule"/>
</dbReference>
<keyword evidence="2" id="KW-0810">Translation regulation</keyword>
<dbReference type="GO" id="GO:0005737">
    <property type="term" value="C:cytoplasm"/>
    <property type="evidence" value="ECO:0007669"/>
    <property type="project" value="UniProtKB-SubCell"/>
</dbReference>
<comment type="subunit">
    <text evidence="2">Interacts with ribosomal protein uL14 (rplN).</text>
</comment>
<dbReference type="PANTHER" id="PTHR21043:SF0">
    <property type="entry name" value="MITOCHONDRIAL ASSEMBLY OF RIBOSOMAL LARGE SUBUNIT PROTEIN 1"/>
    <property type="match status" value="1"/>
</dbReference>
<comment type="caution">
    <text evidence="3">The sequence shown here is derived from an EMBL/GenBank/DDBJ whole genome shotgun (WGS) entry which is preliminary data.</text>
</comment>
<dbReference type="EMBL" id="DSXI01000428">
    <property type="protein sequence ID" value="HGS05529.1"/>
    <property type="molecule type" value="Genomic_DNA"/>
</dbReference>
<keyword evidence="2" id="KW-0678">Repressor</keyword>
<accession>A0A7V4G8V8</accession>
<dbReference type="GO" id="GO:0017148">
    <property type="term" value="P:negative regulation of translation"/>
    <property type="evidence" value="ECO:0007669"/>
    <property type="project" value="UniProtKB-UniRule"/>
</dbReference>
<dbReference type="NCBIfam" id="TIGR00090">
    <property type="entry name" value="rsfS_iojap_ybeB"/>
    <property type="match status" value="1"/>
</dbReference>
<dbReference type="SUPFAM" id="SSF81301">
    <property type="entry name" value="Nucleotidyltransferase"/>
    <property type="match status" value="1"/>
</dbReference>
<reference evidence="3" key="1">
    <citation type="journal article" date="2020" name="mSystems">
        <title>Genome- and Community-Level Interaction Insights into Carbon Utilization and Element Cycling Functions of Hydrothermarchaeota in Hydrothermal Sediment.</title>
        <authorList>
            <person name="Zhou Z."/>
            <person name="Liu Y."/>
            <person name="Xu W."/>
            <person name="Pan J."/>
            <person name="Luo Z.H."/>
            <person name="Li M."/>
        </authorList>
    </citation>
    <scope>NUCLEOTIDE SEQUENCE [LARGE SCALE GENOMIC DNA]</scope>
    <source>
        <strain evidence="3">SpSt-548</strain>
    </source>
</reference>
<dbReference type="InterPro" id="IPR004394">
    <property type="entry name" value="Iojap/RsfS/C7orf30"/>
</dbReference>
<dbReference type="AlphaFoldDB" id="A0A7V4G8V8"/>
<evidence type="ECO:0000256" key="2">
    <source>
        <dbReference type="HAMAP-Rule" id="MF_01477"/>
    </source>
</evidence>
<gene>
    <name evidence="2 3" type="primary">rsfS</name>
    <name evidence="3" type="ORF">ENT08_07305</name>
</gene>
<comment type="function">
    <text evidence="2">Functions as a ribosomal silencing factor. Interacts with ribosomal protein uL14 (rplN), blocking formation of intersubunit bridge B8. Prevents association of the 30S and 50S ribosomal subunits and the formation of functional ribosomes, thus repressing translation.</text>
</comment>
<protein>
    <recommendedName>
        <fullName evidence="2">Ribosomal silencing factor RsfS</fullName>
    </recommendedName>
</protein>
<sequence>MTSKDLAQLAVRILAGHKAQEPVVLDVKGLCGFADYFLICSGTSRRHVQALAQHLQEGLREAGVRPLGVEGLEEANWVLLDYNDLVVHLFLKPLREFYDLEGLWVDASRLEVEPYVSVPAASPS</sequence>
<comment type="similarity">
    <text evidence="1 2">Belongs to the Iojap/RsfS family.</text>
</comment>
<name>A0A7V4G8V8_9BACT</name>
<dbReference type="HAMAP" id="MF_01477">
    <property type="entry name" value="Iojap_RsfS"/>
    <property type="match status" value="1"/>
</dbReference>
<evidence type="ECO:0000313" key="3">
    <source>
        <dbReference type="EMBL" id="HGS05529.1"/>
    </source>
</evidence>
<dbReference type="Pfam" id="PF02410">
    <property type="entry name" value="RsfS"/>
    <property type="match status" value="1"/>
</dbReference>
<dbReference type="InterPro" id="IPR043519">
    <property type="entry name" value="NT_sf"/>
</dbReference>
<dbReference type="GO" id="GO:0090071">
    <property type="term" value="P:negative regulation of ribosome biogenesis"/>
    <property type="evidence" value="ECO:0007669"/>
    <property type="project" value="UniProtKB-UniRule"/>
</dbReference>
<dbReference type="Gene3D" id="3.30.460.10">
    <property type="entry name" value="Beta Polymerase, domain 2"/>
    <property type="match status" value="1"/>
</dbReference>
<comment type="subcellular location">
    <subcellularLocation>
        <location evidence="2">Cytoplasm</location>
    </subcellularLocation>
</comment>
<keyword evidence="2" id="KW-0963">Cytoplasm</keyword>
<evidence type="ECO:0000256" key="1">
    <source>
        <dbReference type="ARBA" id="ARBA00010574"/>
    </source>
</evidence>
<proteinExistence type="inferred from homology"/>
<organism evidence="3">
    <name type="scientific">Desulfobacca acetoxidans</name>
    <dbReference type="NCBI Taxonomy" id="60893"/>
    <lineage>
        <taxon>Bacteria</taxon>
        <taxon>Pseudomonadati</taxon>
        <taxon>Thermodesulfobacteriota</taxon>
        <taxon>Desulfobaccia</taxon>
        <taxon>Desulfobaccales</taxon>
        <taxon>Desulfobaccaceae</taxon>
        <taxon>Desulfobacca</taxon>
    </lineage>
</organism>